<dbReference type="InterPro" id="IPR029071">
    <property type="entry name" value="Ubiquitin-like_domsf"/>
</dbReference>
<feature type="domain" description="FERM" evidence="1">
    <location>
        <begin position="17"/>
        <end position="199"/>
    </location>
</feature>
<dbReference type="EMBL" id="SUNJ01009272">
    <property type="protein sequence ID" value="TPP60547.1"/>
    <property type="molecule type" value="Genomic_DNA"/>
</dbReference>
<dbReference type="SMART" id="SM00295">
    <property type="entry name" value="B41"/>
    <property type="match status" value="1"/>
</dbReference>
<dbReference type="SUPFAM" id="SSF54236">
    <property type="entry name" value="Ubiquitin-like"/>
    <property type="match status" value="1"/>
</dbReference>
<dbReference type="Gene3D" id="3.10.20.90">
    <property type="entry name" value="Phosphatidylinositol 3-kinase Catalytic Subunit, Chain A, domain 1"/>
    <property type="match status" value="1"/>
</dbReference>
<dbReference type="InterPro" id="IPR035963">
    <property type="entry name" value="FERM_2"/>
</dbReference>
<keyword evidence="3" id="KW-1185">Reference proteome</keyword>
<organism evidence="2 3">
    <name type="scientific">Fasciola gigantica</name>
    <name type="common">Giant liver fluke</name>
    <dbReference type="NCBI Taxonomy" id="46835"/>
    <lineage>
        <taxon>Eukaryota</taxon>
        <taxon>Metazoa</taxon>
        <taxon>Spiralia</taxon>
        <taxon>Lophotrochozoa</taxon>
        <taxon>Platyhelminthes</taxon>
        <taxon>Trematoda</taxon>
        <taxon>Digenea</taxon>
        <taxon>Plagiorchiida</taxon>
        <taxon>Echinostomata</taxon>
        <taxon>Echinostomatoidea</taxon>
        <taxon>Fasciolidae</taxon>
        <taxon>Fasciola</taxon>
    </lineage>
</organism>
<dbReference type="PANTHER" id="PTHR23280">
    <property type="entry name" value="4.1 G PROTEIN"/>
    <property type="match status" value="1"/>
</dbReference>
<evidence type="ECO:0000313" key="2">
    <source>
        <dbReference type="EMBL" id="TPP60547.1"/>
    </source>
</evidence>
<gene>
    <name evidence="2" type="ORF">FGIG_06958</name>
</gene>
<proteinExistence type="predicted"/>
<dbReference type="SUPFAM" id="SSF47031">
    <property type="entry name" value="Second domain of FERM"/>
    <property type="match status" value="1"/>
</dbReference>
<evidence type="ECO:0000313" key="3">
    <source>
        <dbReference type="Proteomes" id="UP000316759"/>
    </source>
</evidence>
<dbReference type="CDD" id="cd01765">
    <property type="entry name" value="FERM_F0_F1"/>
    <property type="match status" value="1"/>
</dbReference>
<dbReference type="Pfam" id="PF00373">
    <property type="entry name" value="FERM_M"/>
    <property type="match status" value="1"/>
</dbReference>
<dbReference type="PROSITE" id="PS50057">
    <property type="entry name" value="FERM_3"/>
    <property type="match status" value="1"/>
</dbReference>
<dbReference type="PANTHER" id="PTHR23280:SF21">
    <property type="entry name" value="PROTEIN 4.1 HOMOLOG"/>
    <property type="match status" value="1"/>
</dbReference>
<comment type="caution">
    <text evidence="2">The sequence shown here is derived from an EMBL/GenBank/DDBJ whole genome shotgun (WGS) entry which is preliminary data.</text>
</comment>
<accession>A0A504YRE2</accession>
<dbReference type="OrthoDB" id="6266673at2759"/>
<dbReference type="InterPro" id="IPR019748">
    <property type="entry name" value="FERM_central"/>
</dbReference>
<protein>
    <submittedName>
        <fullName evidence="2">FERM domain-containing protein 3</fullName>
    </submittedName>
</protein>
<dbReference type="InterPro" id="IPR014352">
    <property type="entry name" value="FERM/acyl-CoA-bd_prot_sf"/>
</dbReference>
<dbReference type="STRING" id="46835.A0A504YRE2"/>
<dbReference type="InterPro" id="IPR000299">
    <property type="entry name" value="FERM_domain"/>
</dbReference>
<dbReference type="Gene3D" id="1.20.80.10">
    <property type="match status" value="1"/>
</dbReference>
<dbReference type="Proteomes" id="UP000316759">
    <property type="component" value="Unassembled WGS sequence"/>
</dbReference>
<reference evidence="2 3" key="1">
    <citation type="submission" date="2019-04" db="EMBL/GenBank/DDBJ databases">
        <title>Annotation for the trematode Fasciola gigantica.</title>
        <authorList>
            <person name="Choi Y.-J."/>
        </authorList>
    </citation>
    <scope>NUCLEOTIDE SEQUENCE [LARGE SCALE GENOMIC DNA]</scope>
    <source>
        <strain evidence="2">Uganda_cow_1</strain>
    </source>
</reference>
<dbReference type="AlphaFoldDB" id="A0A504YRE2"/>
<dbReference type="Pfam" id="PF09379">
    <property type="entry name" value="FERM_N"/>
    <property type="match status" value="1"/>
</dbReference>
<dbReference type="InterPro" id="IPR019749">
    <property type="entry name" value="Band_41_domain"/>
</dbReference>
<dbReference type="CDD" id="cd14473">
    <property type="entry name" value="FERM_B-lobe"/>
    <property type="match status" value="1"/>
</dbReference>
<evidence type="ECO:0000259" key="1">
    <source>
        <dbReference type="PROSITE" id="PS50057"/>
    </source>
</evidence>
<dbReference type="GO" id="GO:0031032">
    <property type="term" value="P:actomyosin structure organization"/>
    <property type="evidence" value="ECO:0007669"/>
    <property type="project" value="TreeGrafter"/>
</dbReference>
<name>A0A504YRE2_FASGI</name>
<dbReference type="GO" id="GO:0005856">
    <property type="term" value="C:cytoskeleton"/>
    <property type="evidence" value="ECO:0007669"/>
    <property type="project" value="TreeGrafter"/>
</dbReference>
<sequence length="199" mass="23441">MGSRHRVHKHARPEDYFTVSVRLLEEDTSEEVEVPEDATGKWMFEEICRKQGVMEEREYFGLRYLEHEMLSSPTKQWLDLARSVRSQLKNTRPRVVSFRIKHYPAEPMADLRLPKTHYLLYRQLKRDLCSGRLVAQLDEMVRLGALVVQVELGDSSVQEVFQWSAKDDTVRSYLADFQVLHNQTPKVESLLLEEHKKLE</sequence>
<dbReference type="InterPro" id="IPR018979">
    <property type="entry name" value="FERM_N"/>
</dbReference>